<dbReference type="PANTHER" id="PTHR37550">
    <property type="entry name" value="ANTITOXIN VAPB1"/>
    <property type="match status" value="1"/>
</dbReference>
<dbReference type="Pfam" id="PF04014">
    <property type="entry name" value="MazE_antitoxin"/>
    <property type="match status" value="1"/>
</dbReference>
<comment type="similarity">
    <text evidence="1">Belongs to the VapB family.</text>
</comment>
<accession>A0A0C6FM70</accession>
<gene>
    <name evidence="3" type="primary">vagC</name>
    <name evidence="3" type="ORF">Maq22A_c15515</name>
</gene>
<name>A0A0C6FM70_9HYPH</name>
<dbReference type="PATRIC" id="fig|270351.10.peg.2991"/>
<evidence type="ECO:0000256" key="1">
    <source>
        <dbReference type="ARBA" id="ARBA00007924"/>
    </source>
</evidence>
<dbReference type="SUPFAM" id="SSF89447">
    <property type="entry name" value="AbrB/MazE/MraZ-like"/>
    <property type="match status" value="1"/>
</dbReference>
<dbReference type="EMBL" id="AP014704">
    <property type="protein sequence ID" value="BAQ46259.1"/>
    <property type="molecule type" value="Genomic_DNA"/>
</dbReference>
<reference evidence="3 4" key="1">
    <citation type="journal article" date="2015" name="Genome Announc.">
        <title>Complete Genome Sequence of Methylobacterium aquaticum Strain 22A, Isolated from Racomitrium japonicum Moss.</title>
        <authorList>
            <person name="Tani A."/>
            <person name="Ogura Y."/>
            <person name="Hayashi T."/>
            <person name="Kimbara K."/>
        </authorList>
    </citation>
    <scope>NUCLEOTIDE SEQUENCE [LARGE SCALE GENOMIC DNA]</scope>
    <source>
        <strain evidence="3 4">MA-22A</strain>
    </source>
</reference>
<evidence type="ECO:0000313" key="3">
    <source>
        <dbReference type="EMBL" id="BAQ46259.1"/>
    </source>
</evidence>
<dbReference type="AlphaFoldDB" id="A0A0C6FM70"/>
<dbReference type="Gene3D" id="2.10.260.10">
    <property type="match status" value="1"/>
</dbReference>
<dbReference type="InterPro" id="IPR007159">
    <property type="entry name" value="SpoVT-AbrB_dom"/>
</dbReference>
<dbReference type="KEGG" id="maqu:Maq22A_c15515"/>
<dbReference type="SMART" id="SM00966">
    <property type="entry name" value="SpoVT_AbrB"/>
    <property type="match status" value="1"/>
</dbReference>
<dbReference type="Proteomes" id="UP000061432">
    <property type="component" value="Chromosome"/>
</dbReference>
<feature type="domain" description="SpoVT-AbrB" evidence="2">
    <location>
        <begin position="16"/>
        <end position="56"/>
    </location>
</feature>
<organism evidence="3 4">
    <name type="scientific">Methylobacterium aquaticum</name>
    <dbReference type="NCBI Taxonomy" id="270351"/>
    <lineage>
        <taxon>Bacteria</taxon>
        <taxon>Pseudomonadati</taxon>
        <taxon>Pseudomonadota</taxon>
        <taxon>Alphaproteobacteria</taxon>
        <taxon>Hyphomicrobiales</taxon>
        <taxon>Methylobacteriaceae</taxon>
        <taxon>Methylobacterium</taxon>
    </lineage>
</organism>
<dbReference type="InterPro" id="IPR051734">
    <property type="entry name" value="VapB_TA_antitoxins"/>
</dbReference>
<dbReference type="PANTHER" id="PTHR37550:SF1">
    <property type="entry name" value="SSL1300 PROTEIN"/>
    <property type="match status" value="1"/>
</dbReference>
<protein>
    <submittedName>
        <fullName evidence="3">AbrB family transcriptional regulator</fullName>
    </submittedName>
</protein>
<dbReference type="GO" id="GO:0003677">
    <property type="term" value="F:DNA binding"/>
    <property type="evidence" value="ECO:0007669"/>
    <property type="project" value="InterPro"/>
</dbReference>
<dbReference type="OrthoDB" id="7173678at2"/>
<sequence length="85" mass="9642">MARPTPIPQPREVKLFRNNRSQAVRIPAEFALPGDRVRISRDGDRLILEPIGKKDLLEVLATLESIEEDFPDLDETLPPLDDDPL</sequence>
<evidence type="ECO:0000259" key="2">
    <source>
        <dbReference type="SMART" id="SM00966"/>
    </source>
</evidence>
<dbReference type="InterPro" id="IPR037914">
    <property type="entry name" value="SpoVT-AbrB_sf"/>
</dbReference>
<dbReference type="STRING" id="270351.Maq22A_c15515"/>
<evidence type="ECO:0000313" key="4">
    <source>
        <dbReference type="Proteomes" id="UP000061432"/>
    </source>
</evidence>
<proteinExistence type="inferred from homology"/>
<reference evidence="4" key="2">
    <citation type="submission" date="2015-01" db="EMBL/GenBank/DDBJ databases">
        <title>Complete genome sequence of Methylobacterium aquaticum strain 22A.</title>
        <authorList>
            <person name="Tani A."/>
            <person name="Ogura Y."/>
            <person name="Hayashi T."/>
        </authorList>
    </citation>
    <scope>NUCLEOTIDE SEQUENCE [LARGE SCALE GENOMIC DNA]</scope>
    <source>
        <strain evidence="4">MA-22A</strain>
    </source>
</reference>